<dbReference type="Proteomes" id="UP000324222">
    <property type="component" value="Unassembled WGS sequence"/>
</dbReference>
<dbReference type="AlphaFoldDB" id="A0A5B7FEB2"/>
<dbReference type="EMBL" id="VSRR010005932">
    <property type="protein sequence ID" value="MPC43656.1"/>
    <property type="molecule type" value="Genomic_DNA"/>
</dbReference>
<gene>
    <name evidence="2" type="ORF">E2C01_037308</name>
</gene>
<feature type="compositionally biased region" description="Basic and acidic residues" evidence="1">
    <location>
        <begin position="10"/>
        <end position="26"/>
    </location>
</feature>
<evidence type="ECO:0000256" key="1">
    <source>
        <dbReference type="SAM" id="MobiDB-lite"/>
    </source>
</evidence>
<keyword evidence="3" id="KW-1185">Reference proteome</keyword>
<evidence type="ECO:0000313" key="3">
    <source>
        <dbReference type="Proteomes" id="UP000324222"/>
    </source>
</evidence>
<proteinExistence type="predicted"/>
<organism evidence="2 3">
    <name type="scientific">Portunus trituberculatus</name>
    <name type="common">Swimming crab</name>
    <name type="synonym">Neptunus trituberculatus</name>
    <dbReference type="NCBI Taxonomy" id="210409"/>
    <lineage>
        <taxon>Eukaryota</taxon>
        <taxon>Metazoa</taxon>
        <taxon>Ecdysozoa</taxon>
        <taxon>Arthropoda</taxon>
        <taxon>Crustacea</taxon>
        <taxon>Multicrustacea</taxon>
        <taxon>Malacostraca</taxon>
        <taxon>Eumalacostraca</taxon>
        <taxon>Eucarida</taxon>
        <taxon>Decapoda</taxon>
        <taxon>Pleocyemata</taxon>
        <taxon>Brachyura</taxon>
        <taxon>Eubrachyura</taxon>
        <taxon>Portunoidea</taxon>
        <taxon>Portunidae</taxon>
        <taxon>Portuninae</taxon>
        <taxon>Portunus</taxon>
    </lineage>
</organism>
<evidence type="ECO:0000313" key="2">
    <source>
        <dbReference type="EMBL" id="MPC43656.1"/>
    </source>
</evidence>
<accession>A0A5B7FEB2</accession>
<feature type="compositionally biased region" description="Basic residues" evidence="1">
    <location>
        <begin position="27"/>
        <end position="39"/>
    </location>
</feature>
<sequence length="39" mass="4724">MNRRQKKVRKDASGRLKKLEQSEVRKRKERRGMGGIKKR</sequence>
<name>A0A5B7FEB2_PORTR</name>
<comment type="caution">
    <text evidence="2">The sequence shown here is derived from an EMBL/GenBank/DDBJ whole genome shotgun (WGS) entry which is preliminary data.</text>
</comment>
<protein>
    <submittedName>
        <fullName evidence="2">Uncharacterized protein</fullName>
    </submittedName>
</protein>
<reference evidence="2 3" key="1">
    <citation type="submission" date="2019-05" db="EMBL/GenBank/DDBJ databases">
        <title>Another draft genome of Portunus trituberculatus and its Hox gene families provides insights of decapod evolution.</title>
        <authorList>
            <person name="Jeong J.-H."/>
            <person name="Song I."/>
            <person name="Kim S."/>
            <person name="Choi T."/>
            <person name="Kim D."/>
            <person name="Ryu S."/>
            <person name="Kim W."/>
        </authorList>
    </citation>
    <scope>NUCLEOTIDE SEQUENCE [LARGE SCALE GENOMIC DNA]</scope>
    <source>
        <tissue evidence="2">Muscle</tissue>
    </source>
</reference>
<feature type="region of interest" description="Disordered" evidence="1">
    <location>
        <begin position="1"/>
        <end position="39"/>
    </location>
</feature>